<gene>
    <name evidence="1" type="ORF">BIW11_02431</name>
</gene>
<name>A0A1V9Y3C4_9ACAR</name>
<dbReference type="AlphaFoldDB" id="A0A1V9Y3C4"/>
<sequence>MPFDPFRLFFGGNFFLETEETRKSNITAHRDELRCSVTEQCEARIRHSAPQQEVRSN</sequence>
<accession>A0A1V9Y3C4</accession>
<dbReference type="InParanoid" id="A0A1V9Y3C4"/>
<dbReference type="EMBL" id="MNPL01000234">
    <property type="protein sequence ID" value="OQR80205.1"/>
    <property type="molecule type" value="Genomic_DNA"/>
</dbReference>
<proteinExistence type="predicted"/>
<protein>
    <submittedName>
        <fullName evidence="1">Uncharacterized protein</fullName>
    </submittedName>
</protein>
<reference evidence="1 2" key="1">
    <citation type="journal article" date="2017" name="Gigascience">
        <title>Draft genome of the honey bee ectoparasitic mite, Tropilaelaps mercedesae, is shaped by the parasitic life history.</title>
        <authorList>
            <person name="Dong X."/>
            <person name="Armstrong S.D."/>
            <person name="Xia D."/>
            <person name="Makepeace B.L."/>
            <person name="Darby A.C."/>
            <person name="Kadowaki T."/>
        </authorList>
    </citation>
    <scope>NUCLEOTIDE SEQUENCE [LARGE SCALE GENOMIC DNA]</scope>
    <source>
        <strain evidence="1">Wuxi-XJTLU</strain>
    </source>
</reference>
<keyword evidence="2" id="KW-1185">Reference proteome</keyword>
<organism evidence="1 2">
    <name type="scientific">Tropilaelaps mercedesae</name>
    <dbReference type="NCBI Taxonomy" id="418985"/>
    <lineage>
        <taxon>Eukaryota</taxon>
        <taxon>Metazoa</taxon>
        <taxon>Ecdysozoa</taxon>
        <taxon>Arthropoda</taxon>
        <taxon>Chelicerata</taxon>
        <taxon>Arachnida</taxon>
        <taxon>Acari</taxon>
        <taxon>Parasitiformes</taxon>
        <taxon>Mesostigmata</taxon>
        <taxon>Gamasina</taxon>
        <taxon>Dermanyssoidea</taxon>
        <taxon>Laelapidae</taxon>
        <taxon>Tropilaelaps</taxon>
    </lineage>
</organism>
<evidence type="ECO:0000313" key="2">
    <source>
        <dbReference type="Proteomes" id="UP000192247"/>
    </source>
</evidence>
<comment type="caution">
    <text evidence="1">The sequence shown here is derived from an EMBL/GenBank/DDBJ whole genome shotgun (WGS) entry which is preliminary data.</text>
</comment>
<dbReference type="Proteomes" id="UP000192247">
    <property type="component" value="Unassembled WGS sequence"/>
</dbReference>
<evidence type="ECO:0000313" key="1">
    <source>
        <dbReference type="EMBL" id="OQR80205.1"/>
    </source>
</evidence>